<dbReference type="GO" id="GO:0046872">
    <property type="term" value="F:metal ion binding"/>
    <property type="evidence" value="ECO:0007669"/>
    <property type="project" value="UniProtKB-KW"/>
</dbReference>
<evidence type="ECO:0000259" key="4">
    <source>
        <dbReference type="SMART" id="SM00863"/>
    </source>
</evidence>
<comment type="caution">
    <text evidence="5">The sequence shown here is derived from an EMBL/GenBank/DDBJ whole genome shotgun (WGS) entry which is preliminary data.</text>
</comment>
<reference evidence="5" key="2">
    <citation type="journal article" date="2014" name="ISME J.">
        <title>Microbial stratification in low pH oxic and suboxic macroscopic growths along an acid mine drainage.</title>
        <authorList>
            <person name="Mendez-Garcia C."/>
            <person name="Mesa V."/>
            <person name="Sprenger R.R."/>
            <person name="Richter M."/>
            <person name="Diez M.S."/>
            <person name="Solano J."/>
            <person name="Bargiela R."/>
            <person name="Golyshina O.V."/>
            <person name="Manteca A."/>
            <person name="Ramos J.L."/>
            <person name="Gallego J.R."/>
            <person name="Llorente I."/>
            <person name="Martins Dos Santos V.A."/>
            <person name="Jensen O.N."/>
            <person name="Pelaez A.I."/>
            <person name="Sanchez J."/>
            <person name="Ferrer M."/>
        </authorList>
    </citation>
    <scope>NUCLEOTIDE SEQUENCE</scope>
</reference>
<evidence type="ECO:0000313" key="5">
    <source>
        <dbReference type="EMBL" id="EQD39467.1"/>
    </source>
</evidence>
<name>T0Z5N7_9ZZZZ</name>
<dbReference type="GO" id="GO:0002161">
    <property type="term" value="F:aminoacyl-tRNA deacylase activity"/>
    <property type="evidence" value="ECO:0007669"/>
    <property type="project" value="UniProtKB-ARBA"/>
</dbReference>
<dbReference type="GO" id="GO:0004812">
    <property type="term" value="F:aminoacyl-tRNA ligase activity"/>
    <property type="evidence" value="ECO:0007669"/>
    <property type="project" value="UniProtKB-KW"/>
</dbReference>
<dbReference type="InterPro" id="IPR012947">
    <property type="entry name" value="tRNA_SAD"/>
</dbReference>
<evidence type="ECO:0000256" key="3">
    <source>
        <dbReference type="ARBA" id="ARBA00022833"/>
    </source>
</evidence>
<dbReference type="InterPro" id="IPR051335">
    <property type="entry name" value="Alanyl-tRNA_Editing_Enzymes"/>
</dbReference>
<dbReference type="PANTHER" id="PTHR43462">
    <property type="entry name" value="ALANYL-TRNA EDITING PROTEIN"/>
    <property type="match status" value="1"/>
</dbReference>
<dbReference type="GO" id="GO:0005524">
    <property type="term" value="F:ATP binding"/>
    <property type="evidence" value="ECO:0007669"/>
    <property type="project" value="InterPro"/>
</dbReference>
<dbReference type="Gene3D" id="3.30.980.10">
    <property type="entry name" value="Threonyl-trna Synthetase, Chain A, domain 2"/>
    <property type="match status" value="1"/>
</dbReference>
<keyword evidence="3" id="KW-0862">Zinc</keyword>
<keyword evidence="5" id="KW-0436">Ligase</keyword>
<keyword evidence="5" id="KW-0030">Aminoacyl-tRNA synthetase</keyword>
<organism evidence="5">
    <name type="scientific">mine drainage metagenome</name>
    <dbReference type="NCBI Taxonomy" id="410659"/>
    <lineage>
        <taxon>unclassified sequences</taxon>
        <taxon>metagenomes</taxon>
        <taxon>ecological metagenomes</taxon>
    </lineage>
</organism>
<keyword evidence="2" id="KW-0479">Metal-binding</keyword>
<dbReference type="InterPro" id="IPR018163">
    <property type="entry name" value="Thr/Ala-tRNA-synth_IIc_edit"/>
</dbReference>
<dbReference type="GO" id="GO:0043039">
    <property type="term" value="P:tRNA aminoacylation"/>
    <property type="evidence" value="ECO:0007669"/>
    <property type="project" value="InterPro"/>
</dbReference>
<evidence type="ECO:0000256" key="1">
    <source>
        <dbReference type="ARBA" id="ARBA00001947"/>
    </source>
</evidence>
<comment type="cofactor">
    <cofactor evidence="1">
        <name>Zn(2+)</name>
        <dbReference type="ChEBI" id="CHEBI:29105"/>
    </cofactor>
</comment>
<gene>
    <name evidence="5" type="ORF">B1B_15334</name>
</gene>
<dbReference type="EC" id="6.1.1.-" evidence="5"/>
<dbReference type="PANTHER" id="PTHR43462:SF1">
    <property type="entry name" value="ALANYL-TRNA EDITING PROTEIN AARSD1"/>
    <property type="match status" value="1"/>
</dbReference>
<dbReference type="EMBL" id="AUZY01010203">
    <property type="protein sequence ID" value="EQD39467.1"/>
    <property type="molecule type" value="Genomic_DNA"/>
</dbReference>
<sequence>MGVGVEVEGTLDWERRYRHMRLHTGQHLVSALVYTLTGRRTVRANLAGRSATLDLEGPLPEGVEDELARAVEAAVARARPVTIRHVPRAEWDARPIAPRSGLVPLAPRIDPVRVVEIEAEDACPCGGTHLRSTAEIGVIRLEVVAAPDGRARSRVGFTQADPALPAPPV</sequence>
<proteinExistence type="predicted"/>
<evidence type="ECO:0000256" key="2">
    <source>
        <dbReference type="ARBA" id="ARBA00022723"/>
    </source>
</evidence>
<dbReference type="AlphaFoldDB" id="T0Z5N7"/>
<reference evidence="5" key="1">
    <citation type="submission" date="2013-08" db="EMBL/GenBank/DDBJ databases">
        <authorList>
            <person name="Mendez C."/>
            <person name="Richter M."/>
            <person name="Ferrer M."/>
            <person name="Sanchez J."/>
        </authorList>
    </citation>
    <scope>NUCLEOTIDE SEQUENCE</scope>
</reference>
<dbReference type="SUPFAM" id="SSF55186">
    <property type="entry name" value="ThrRS/AlaRS common domain"/>
    <property type="match status" value="1"/>
</dbReference>
<feature type="domain" description="Threonyl/alanyl tRNA synthetase SAD" evidence="4">
    <location>
        <begin position="112"/>
        <end position="156"/>
    </location>
</feature>
<dbReference type="Pfam" id="PF07973">
    <property type="entry name" value="tRNA_SAD"/>
    <property type="match status" value="1"/>
</dbReference>
<dbReference type="SMART" id="SM00863">
    <property type="entry name" value="tRNA_SAD"/>
    <property type="match status" value="1"/>
</dbReference>
<protein>
    <submittedName>
        <fullName evidence="5">Threonyl/alanyl tRNA synthetase SAD</fullName>
        <ecNumber evidence="5">6.1.1.-</ecNumber>
    </submittedName>
</protein>
<accession>T0Z5N7</accession>